<evidence type="ECO:0000259" key="5">
    <source>
        <dbReference type="Pfam" id="PF06441"/>
    </source>
</evidence>
<comment type="caution">
    <text evidence="6">The sequence shown here is derived from an EMBL/GenBank/DDBJ whole genome shotgun (WGS) entry which is preliminary data.</text>
</comment>
<dbReference type="Pfam" id="PF06441">
    <property type="entry name" value="EHN"/>
    <property type="match status" value="1"/>
</dbReference>
<dbReference type="Gene3D" id="3.40.50.1820">
    <property type="entry name" value="alpha/beta hydrolase"/>
    <property type="match status" value="1"/>
</dbReference>
<dbReference type="EMBL" id="BMKQ01000001">
    <property type="protein sequence ID" value="GGF49621.1"/>
    <property type="molecule type" value="Genomic_DNA"/>
</dbReference>
<dbReference type="InterPro" id="IPR000639">
    <property type="entry name" value="Epox_hydrolase-like"/>
</dbReference>
<evidence type="ECO:0000256" key="4">
    <source>
        <dbReference type="PIRSR" id="PIRSR001112-1"/>
    </source>
</evidence>
<dbReference type="InterPro" id="IPR010497">
    <property type="entry name" value="Epoxide_hydro_N"/>
</dbReference>
<dbReference type="InterPro" id="IPR029058">
    <property type="entry name" value="AB_hydrolase_fold"/>
</dbReference>
<name>A0A917BMJ8_9ACTN</name>
<dbReference type="GO" id="GO:0004301">
    <property type="term" value="F:epoxide hydrolase activity"/>
    <property type="evidence" value="ECO:0007669"/>
    <property type="project" value="TreeGrafter"/>
</dbReference>
<gene>
    <name evidence="6" type="ORF">GCM10011519_24440</name>
</gene>
<evidence type="ECO:0000256" key="1">
    <source>
        <dbReference type="ARBA" id="ARBA00010088"/>
    </source>
</evidence>
<dbReference type="PRINTS" id="PR00412">
    <property type="entry name" value="EPOXHYDRLASE"/>
</dbReference>
<evidence type="ECO:0000256" key="3">
    <source>
        <dbReference type="ARBA" id="ARBA00022801"/>
    </source>
</evidence>
<reference evidence="6" key="2">
    <citation type="submission" date="2020-09" db="EMBL/GenBank/DDBJ databases">
        <authorList>
            <person name="Sun Q."/>
            <person name="Zhou Y."/>
        </authorList>
    </citation>
    <scope>NUCLEOTIDE SEQUENCE</scope>
    <source>
        <strain evidence="6">CGMCC 1.16067</strain>
    </source>
</reference>
<accession>A0A917BMJ8</accession>
<evidence type="ECO:0000256" key="2">
    <source>
        <dbReference type="ARBA" id="ARBA00022797"/>
    </source>
</evidence>
<dbReference type="Proteomes" id="UP000649179">
    <property type="component" value="Unassembled WGS sequence"/>
</dbReference>
<feature type="active site" description="Proton donor" evidence="4">
    <location>
        <position position="293"/>
    </location>
</feature>
<keyword evidence="7" id="KW-1185">Reference proteome</keyword>
<dbReference type="SUPFAM" id="SSF53474">
    <property type="entry name" value="alpha/beta-Hydrolases"/>
    <property type="match status" value="1"/>
</dbReference>
<dbReference type="AlphaFoldDB" id="A0A917BMJ8"/>
<dbReference type="PANTHER" id="PTHR21661:SF35">
    <property type="entry name" value="EPOXIDE HYDROLASE"/>
    <property type="match status" value="1"/>
</dbReference>
<reference evidence="6" key="1">
    <citation type="journal article" date="2014" name="Int. J. Syst. Evol. Microbiol.">
        <title>Complete genome sequence of Corynebacterium casei LMG S-19264T (=DSM 44701T), isolated from a smear-ripened cheese.</title>
        <authorList>
            <consortium name="US DOE Joint Genome Institute (JGI-PGF)"/>
            <person name="Walter F."/>
            <person name="Albersmeier A."/>
            <person name="Kalinowski J."/>
            <person name="Ruckert C."/>
        </authorList>
    </citation>
    <scope>NUCLEOTIDE SEQUENCE</scope>
    <source>
        <strain evidence="6">CGMCC 1.16067</strain>
    </source>
</reference>
<evidence type="ECO:0000313" key="7">
    <source>
        <dbReference type="Proteomes" id="UP000649179"/>
    </source>
</evidence>
<organism evidence="6 7">
    <name type="scientific">Marmoricola endophyticus</name>
    <dbReference type="NCBI Taxonomy" id="2040280"/>
    <lineage>
        <taxon>Bacteria</taxon>
        <taxon>Bacillati</taxon>
        <taxon>Actinomycetota</taxon>
        <taxon>Actinomycetes</taxon>
        <taxon>Propionibacteriales</taxon>
        <taxon>Nocardioidaceae</taxon>
        <taxon>Marmoricola</taxon>
    </lineage>
</organism>
<dbReference type="PIRSF" id="PIRSF001112">
    <property type="entry name" value="Epoxide_hydrolase"/>
    <property type="match status" value="1"/>
</dbReference>
<dbReference type="PANTHER" id="PTHR21661">
    <property type="entry name" value="EPOXIDE HYDROLASE 1-RELATED"/>
    <property type="match status" value="1"/>
</dbReference>
<dbReference type="InterPro" id="IPR016292">
    <property type="entry name" value="Epoxide_hydrolase"/>
</dbReference>
<feature type="active site" description="Proton acceptor" evidence="4">
    <location>
        <position position="344"/>
    </location>
</feature>
<feature type="active site" description="Nucleophile" evidence="4">
    <location>
        <position position="169"/>
    </location>
</feature>
<protein>
    <submittedName>
        <fullName evidence="6">Microsomal epoxide hydrolase</fullName>
    </submittedName>
</protein>
<dbReference type="GO" id="GO:0097176">
    <property type="term" value="P:epoxide metabolic process"/>
    <property type="evidence" value="ECO:0007669"/>
    <property type="project" value="TreeGrafter"/>
</dbReference>
<dbReference type="RefSeq" id="WP_188780017.1">
    <property type="nucleotide sequence ID" value="NZ_BMKQ01000001.1"/>
</dbReference>
<evidence type="ECO:0000313" key="6">
    <source>
        <dbReference type="EMBL" id="GGF49621.1"/>
    </source>
</evidence>
<keyword evidence="3 6" id="KW-0378">Hydrolase</keyword>
<comment type="similarity">
    <text evidence="1">Belongs to the peptidase S33 family.</text>
</comment>
<sequence>MEPFRIDVAQADLDDLADRVRRTRWTRDLGHRPWERGVPSDVLRALAAYWVEGYDWRAAEERINAVPGFRTEVDRQSVHLLHQRSADPGAVPLVLTHGWPGAVWEFLPVLDRLTAAGPGAVHAVVPALPGYGWSSPLAGEGWTVDRVARAWIALMDELGYDRFAVQGGDWGSAVSRQVAVLAPDRVVGLHLNMLMQREPDSEPLDDTERRHRERMAWFRREGRGYNVLQATRPDTVAHALGDSPVGLLAWVLEKLHDWTDPSSAYGGIDRDTLLTLVTTYWLTDTAGSSAQLYWERQHHPMRDEPVSVPTAFAVFAHDILPPLRRVAEETHRVVRWREHDAGGHFAALEQPEVFVSDVREFVADL</sequence>
<proteinExistence type="inferred from homology"/>
<feature type="domain" description="Epoxide hydrolase N-terminal" evidence="5">
    <location>
        <begin position="1"/>
        <end position="106"/>
    </location>
</feature>
<keyword evidence="2" id="KW-0058">Aromatic hydrocarbons catabolism</keyword>